<name>A0A4R5F266_9RHOB</name>
<organism evidence="2 3">
    <name type="scientific">Antarcticimicrobium sediminis</name>
    <dbReference type="NCBI Taxonomy" id="2546227"/>
    <lineage>
        <taxon>Bacteria</taxon>
        <taxon>Pseudomonadati</taxon>
        <taxon>Pseudomonadota</taxon>
        <taxon>Alphaproteobacteria</taxon>
        <taxon>Rhodobacterales</taxon>
        <taxon>Paracoccaceae</taxon>
        <taxon>Antarcticimicrobium</taxon>
    </lineage>
</organism>
<dbReference type="RefSeq" id="WP_132827247.1">
    <property type="nucleotide sequence ID" value="NZ_SMFP01000001.1"/>
</dbReference>
<evidence type="ECO:0000313" key="3">
    <source>
        <dbReference type="Proteomes" id="UP000294662"/>
    </source>
</evidence>
<evidence type="ECO:0000313" key="2">
    <source>
        <dbReference type="EMBL" id="TDE41257.1"/>
    </source>
</evidence>
<dbReference type="PANTHER" id="PTHR45655">
    <property type="entry name" value="GUANYLATE CYCLASE SOLUBLE SUBUNIT BETA-2"/>
    <property type="match status" value="1"/>
</dbReference>
<dbReference type="Proteomes" id="UP000294662">
    <property type="component" value="Unassembled WGS sequence"/>
</dbReference>
<dbReference type="Pfam" id="PF07700">
    <property type="entry name" value="HNOB"/>
    <property type="match status" value="1"/>
</dbReference>
<dbReference type="Gene3D" id="3.90.1520.10">
    <property type="entry name" value="H-NOX domain"/>
    <property type="match status" value="1"/>
</dbReference>
<gene>
    <name evidence="2" type="ORF">E1B25_02575</name>
</gene>
<dbReference type="EMBL" id="SMFP01000001">
    <property type="protein sequence ID" value="TDE41257.1"/>
    <property type="molecule type" value="Genomic_DNA"/>
</dbReference>
<dbReference type="SUPFAM" id="SSF111126">
    <property type="entry name" value="Ligand-binding domain in the NO signalling and Golgi transport"/>
    <property type="match status" value="1"/>
</dbReference>
<keyword evidence="3" id="KW-1185">Reference proteome</keyword>
<dbReference type="PANTHER" id="PTHR45655:SF13">
    <property type="entry name" value="SOLUBLE GUANYLATE CYCLASE GCY-32-RELATED"/>
    <property type="match status" value="1"/>
</dbReference>
<dbReference type="OrthoDB" id="981203at2"/>
<dbReference type="InterPro" id="IPR038158">
    <property type="entry name" value="H-NOX_domain_sf"/>
</dbReference>
<protein>
    <submittedName>
        <fullName evidence="2">Heme NO-binding protein</fullName>
    </submittedName>
</protein>
<dbReference type="InterPro" id="IPR024096">
    <property type="entry name" value="NO_sig/Golgi_transp_ligand-bd"/>
</dbReference>
<comment type="caution">
    <text evidence="2">The sequence shown here is derived from an EMBL/GenBank/DDBJ whole genome shotgun (WGS) entry which is preliminary data.</text>
</comment>
<dbReference type="InterPro" id="IPR011644">
    <property type="entry name" value="Heme_NO-bd"/>
</dbReference>
<dbReference type="GO" id="GO:0020037">
    <property type="term" value="F:heme binding"/>
    <property type="evidence" value="ECO:0007669"/>
    <property type="project" value="InterPro"/>
</dbReference>
<dbReference type="AlphaFoldDB" id="A0A4R5F266"/>
<accession>A0A4R5F266</accession>
<sequence>MHGLVNGAIQSFVINTYGRERWTHVTEAAGLGFAEFEAMLTYDDALTEAVLDALCAELCRERGEVLEDLGTYLVSHPAVEALRRLLRFGGETYVDFLLSLDDLPDRARLAVSDLHLPALELREQGAGRYELSCGPDLPGFGCVMMGILRAMADDYGALVMLDHDGNRDGVEVIVITLIEMAFAKGRAFDLGARAG</sequence>
<evidence type="ECO:0000259" key="1">
    <source>
        <dbReference type="Pfam" id="PF07700"/>
    </source>
</evidence>
<proteinExistence type="predicted"/>
<reference evidence="2 3" key="1">
    <citation type="submission" date="2019-03" db="EMBL/GenBank/DDBJ databases">
        <authorList>
            <person name="Zhang S."/>
        </authorList>
    </citation>
    <scope>NUCLEOTIDE SEQUENCE [LARGE SCALE GENOMIC DNA]</scope>
    <source>
        <strain evidence="2 3">S4J41</strain>
    </source>
</reference>
<feature type="domain" description="Heme NO-binding" evidence="1">
    <location>
        <begin position="2"/>
        <end position="157"/>
    </location>
</feature>